<sequence>MRQWRIGTFSMGLLLVLLGVSLLLSNVIEIDVLNIALSWWPLLLIVVGLEIILFLFVSKEKLPFLKFDFLSMIFIGVLGFIGIGFFTLHSVGIVAEVKEAISEETRTGALPQGSHSITDEIDQIIIKTNTTPVEVERNTSKELVVFGTYETTISNEGNFELESIVDFIEAGNILYVQIFDGKQEGGLHYERTTYYPTISIPQDVKVEIVNR</sequence>
<keyword evidence="1" id="KW-0472">Membrane</keyword>
<feature type="transmembrane region" description="Helical" evidence="1">
    <location>
        <begin position="39"/>
        <end position="57"/>
    </location>
</feature>
<organism evidence="2 3">
    <name type="scientific">Salirhabdus euzebyi</name>
    <dbReference type="NCBI Taxonomy" id="394506"/>
    <lineage>
        <taxon>Bacteria</taxon>
        <taxon>Bacillati</taxon>
        <taxon>Bacillota</taxon>
        <taxon>Bacilli</taxon>
        <taxon>Bacillales</taxon>
        <taxon>Bacillaceae</taxon>
        <taxon>Salirhabdus</taxon>
    </lineage>
</organism>
<protein>
    <recommendedName>
        <fullName evidence="4">DUF5668 domain-containing protein</fullName>
    </recommendedName>
</protein>
<gene>
    <name evidence="2" type="ORF">HNQ94_003874</name>
</gene>
<keyword evidence="3" id="KW-1185">Reference proteome</keyword>
<accession>A0A841QAR1</accession>
<proteinExistence type="predicted"/>
<reference evidence="2 3" key="1">
    <citation type="submission" date="2020-08" db="EMBL/GenBank/DDBJ databases">
        <title>Genomic Encyclopedia of Type Strains, Phase IV (KMG-IV): sequencing the most valuable type-strain genomes for metagenomic binning, comparative biology and taxonomic classification.</title>
        <authorList>
            <person name="Goeker M."/>
        </authorList>
    </citation>
    <scope>NUCLEOTIDE SEQUENCE [LARGE SCALE GENOMIC DNA]</scope>
    <source>
        <strain evidence="2 3">DSM 19612</strain>
    </source>
</reference>
<evidence type="ECO:0000313" key="3">
    <source>
        <dbReference type="Proteomes" id="UP000581688"/>
    </source>
</evidence>
<evidence type="ECO:0008006" key="4">
    <source>
        <dbReference type="Google" id="ProtNLM"/>
    </source>
</evidence>
<dbReference type="AlphaFoldDB" id="A0A841QAR1"/>
<feature type="transmembrane region" description="Helical" evidence="1">
    <location>
        <begin position="69"/>
        <end position="88"/>
    </location>
</feature>
<dbReference type="Proteomes" id="UP000581688">
    <property type="component" value="Unassembled WGS sequence"/>
</dbReference>
<keyword evidence="1" id="KW-0812">Transmembrane</keyword>
<evidence type="ECO:0000256" key="1">
    <source>
        <dbReference type="SAM" id="Phobius"/>
    </source>
</evidence>
<dbReference type="RefSeq" id="WP_174497930.1">
    <property type="nucleotide sequence ID" value="NZ_CADDWK010000023.1"/>
</dbReference>
<name>A0A841QAR1_9BACI</name>
<dbReference type="EMBL" id="JACHGH010000020">
    <property type="protein sequence ID" value="MBB6455374.1"/>
    <property type="molecule type" value="Genomic_DNA"/>
</dbReference>
<evidence type="ECO:0000313" key="2">
    <source>
        <dbReference type="EMBL" id="MBB6455374.1"/>
    </source>
</evidence>
<keyword evidence="1" id="KW-1133">Transmembrane helix</keyword>
<comment type="caution">
    <text evidence="2">The sequence shown here is derived from an EMBL/GenBank/DDBJ whole genome shotgun (WGS) entry which is preliminary data.</text>
</comment>